<evidence type="ECO:0000313" key="1">
    <source>
        <dbReference type="EMBL" id="GGJ92596.1"/>
    </source>
</evidence>
<dbReference type="EMBL" id="BMOF01000003">
    <property type="protein sequence ID" value="GGJ92596.1"/>
    <property type="molecule type" value="Genomic_DNA"/>
</dbReference>
<evidence type="ECO:0000313" key="2">
    <source>
        <dbReference type="Proteomes" id="UP000637720"/>
    </source>
</evidence>
<reference evidence="1" key="1">
    <citation type="journal article" date="2014" name="Int. J. Syst. Evol. Microbiol.">
        <title>Complete genome sequence of Corynebacterium casei LMG S-19264T (=DSM 44701T), isolated from a smear-ripened cheese.</title>
        <authorList>
            <consortium name="US DOE Joint Genome Institute (JGI-PGF)"/>
            <person name="Walter F."/>
            <person name="Albersmeier A."/>
            <person name="Kalinowski J."/>
            <person name="Ruckert C."/>
        </authorList>
    </citation>
    <scope>NUCLEOTIDE SEQUENCE</scope>
    <source>
        <strain evidence="1">JCM 14719</strain>
    </source>
</reference>
<sequence length="90" mass="10114">MSMLNKIEYALKSAAKETWGDYGYKDLAKDVTMPKAEAYSKAVKTGLISAGKTGTFIAKRFIPVVSTYFLVEDLYKFTKGFIKGWHAYGR</sequence>
<name>A0A8J3B390_9BACI</name>
<dbReference type="AlphaFoldDB" id="A0A8J3B390"/>
<proteinExistence type="predicted"/>
<accession>A0A8J3B390</accession>
<organism evidence="1 2">
    <name type="scientific">Calditerricola satsumensis</name>
    <dbReference type="NCBI Taxonomy" id="373054"/>
    <lineage>
        <taxon>Bacteria</taxon>
        <taxon>Bacillati</taxon>
        <taxon>Bacillota</taxon>
        <taxon>Bacilli</taxon>
        <taxon>Bacillales</taxon>
        <taxon>Bacillaceae</taxon>
        <taxon>Calditerricola</taxon>
    </lineage>
</organism>
<protein>
    <submittedName>
        <fullName evidence="1">Uncharacterized protein</fullName>
    </submittedName>
</protein>
<comment type="caution">
    <text evidence="1">The sequence shown here is derived from an EMBL/GenBank/DDBJ whole genome shotgun (WGS) entry which is preliminary data.</text>
</comment>
<dbReference type="RefSeq" id="WP_157057852.1">
    <property type="nucleotide sequence ID" value="NZ_BMOF01000003.1"/>
</dbReference>
<reference evidence="1" key="2">
    <citation type="submission" date="2020-09" db="EMBL/GenBank/DDBJ databases">
        <authorList>
            <person name="Sun Q."/>
            <person name="Ohkuma M."/>
        </authorList>
    </citation>
    <scope>NUCLEOTIDE SEQUENCE</scope>
    <source>
        <strain evidence="1">JCM 14719</strain>
    </source>
</reference>
<gene>
    <name evidence="1" type="ORF">GCM10007043_02820</name>
</gene>
<keyword evidence="2" id="KW-1185">Reference proteome</keyword>
<dbReference type="Proteomes" id="UP000637720">
    <property type="component" value="Unassembled WGS sequence"/>
</dbReference>